<sequence length="184" mass="20948">MQLYHPIIVPALAEAWVLDRLAVEPTGDRDRPSLRFFRNRAVAALTAQAMQESWQKSRQKSRQKSWEPRAGATAPGDDERQGAVLAFDRATLSSATPLVSVREVRDDLREDEHELRARSDLLRFRARVRTIHLDDEEIDAWLAAYAAGHPDDDGTGRWTRAVREALEDLYRDPRRIPADPGADR</sequence>
<evidence type="ECO:0000313" key="3">
    <source>
        <dbReference type="Proteomes" id="UP001549145"/>
    </source>
</evidence>
<gene>
    <name evidence="2" type="ORF">ABID43_003118</name>
</gene>
<dbReference type="Proteomes" id="UP001549145">
    <property type="component" value="Unassembled WGS sequence"/>
</dbReference>
<organism evidence="2 3">
    <name type="scientific">Methylobacterium goesingense</name>
    <dbReference type="NCBI Taxonomy" id="243690"/>
    <lineage>
        <taxon>Bacteria</taxon>
        <taxon>Pseudomonadati</taxon>
        <taxon>Pseudomonadota</taxon>
        <taxon>Alphaproteobacteria</taxon>
        <taxon>Hyphomicrobiales</taxon>
        <taxon>Methylobacteriaceae</taxon>
        <taxon>Methylobacterium</taxon>
    </lineage>
</organism>
<protein>
    <submittedName>
        <fullName evidence="2">Uncharacterized protein</fullName>
    </submittedName>
</protein>
<dbReference type="EMBL" id="JBEPMM010000008">
    <property type="protein sequence ID" value="MET3693568.1"/>
    <property type="molecule type" value="Genomic_DNA"/>
</dbReference>
<reference evidence="2 3" key="1">
    <citation type="submission" date="2024-06" db="EMBL/GenBank/DDBJ databases">
        <title>Genomic Encyclopedia of Type Strains, Phase IV (KMG-IV): sequencing the most valuable type-strain genomes for metagenomic binning, comparative biology and taxonomic classification.</title>
        <authorList>
            <person name="Goeker M."/>
        </authorList>
    </citation>
    <scope>NUCLEOTIDE SEQUENCE [LARGE SCALE GENOMIC DNA]</scope>
    <source>
        <strain evidence="2 3">DSM 21331</strain>
    </source>
</reference>
<evidence type="ECO:0000256" key="1">
    <source>
        <dbReference type="SAM" id="MobiDB-lite"/>
    </source>
</evidence>
<name>A0ABV2L6V6_9HYPH</name>
<accession>A0ABV2L6V6</accession>
<evidence type="ECO:0000313" key="2">
    <source>
        <dbReference type="EMBL" id="MET3693568.1"/>
    </source>
</evidence>
<comment type="caution">
    <text evidence="2">The sequence shown here is derived from an EMBL/GenBank/DDBJ whole genome shotgun (WGS) entry which is preliminary data.</text>
</comment>
<proteinExistence type="predicted"/>
<dbReference type="RefSeq" id="WP_238279394.1">
    <property type="nucleotide sequence ID" value="NZ_BPQL01000057.1"/>
</dbReference>
<feature type="region of interest" description="Disordered" evidence="1">
    <location>
        <begin position="52"/>
        <end position="81"/>
    </location>
</feature>
<keyword evidence="3" id="KW-1185">Reference proteome</keyword>